<reference evidence="2" key="1">
    <citation type="journal article" date="2020" name="Phytopathology">
        <title>Genome Sequence Resources of Colletotrichum truncatum, C. plurivorum, C. musicola, and C. sojae: Four Species Pathogenic to Soybean (Glycine max).</title>
        <authorList>
            <person name="Rogerio F."/>
            <person name="Boufleur T.R."/>
            <person name="Ciampi-Guillardi M."/>
            <person name="Sukno S.A."/>
            <person name="Thon M.R."/>
            <person name="Massola Junior N.S."/>
            <person name="Baroncelli R."/>
        </authorList>
    </citation>
    <scope>NUCLEOTIDE SEQUENCE</scope>
    <source>
        <strain evidence="2">LFN0074</strain>
    </source>
</reference>
<gene>
    <name evidence="2" type="ORF">CMUS01_13593</name>
</gene>
<accession>A0A8H6MUT9</accession>
<keyword evidence="3" id="KW-1185">Reference proteome</keyword>
<dbReference type="EMBL" id="WIGM01000875">
    <property type="protein sequence ID" value="KAF6809869.1"/>
    <property type="molecule type" value="Genomic_DNA"/>
</dbReference>
<evidence type="ECO:0000313" key="3">
    <source>
        <dbReference type="Proteomes" id="UP000639643"/>
    </source>
</evidence>
<protein>
    <submittedName>
        <fullName evidence="2">Uncharacterized protein</fullName>
    </submittedName>
</protein>
<sequence length="41" mass="4561">MSVMRRVVKAGEDRARMARERQLAAAAEAEEKAEEKAAQES</sequence>
<evidence type="ECO:0000313" key="2">
    <source>
        <dbReference type="EMBL" id="KAF6809869.1"/>
    </source>
</evidence>
<organism evidence="2 3">
    <name type="scientific">Colletotrichum musicola</name>
    <dbReference type="NCBI Taxonomy" id="2175873"/>
    <lineage>
        <taxon>Eukaryota</taxon>
        <taxon>Fungi</taxon>
        <taxon>Dikarya</taxon>
        <taxon>Ascomycota</taxon>
        <taxon>Pezizomycotina</taxon>
        <taxon>Sordariomycetes</taxon>
        <taxon>Hypocreomycetidae</taxon>
        <taxon>Glomerellales</taxon>
        <taxon>Glomerellaceae</taxon>
        <taxon>Colletotrichum</taxon>
        <taxon>Colletotrichum orchidearum species complex</taxon>
    </lineage>
</organism>
<feature type="compositionally biased region" description="Basic and acidic residues" evidence="1">
    <location>
        <begin position="29"/>
        <end position="41"/>
    </location>
</feature>
<proteinExistence type="predicted"/>
<evidence type="ECO:0000256" key="1">
    <source>
        <dbReference type="SAM" id="MobiDB-lite"/>
    </source>
</evidence>
<dbReference type="AlphaFoldDB" id="A0A8H6MUT9"/>
<feature type="compositionally biased region" description="Basic and acidic residues" evidence="1">
    <location>
        <begin position="9"/>
        <end position="22"/>
    </location>
</feature>
<comment type="caution">
    <text evidence="2">The sequence shown here is derived from an EMBL/GenBank/DDBJ whole genome shotgun (WGS) entry which is preliminary data.</text>
</comment>
<name>A0A8H6MUT9_9PEZI</name>
<dbReference type="Proteomes" id="UP000639643">
    <property type="component" value="Unassembled WGS sequence"/>
</dbReference>
<feature type="region of interest" description="Disordered" evidence="1">
    <location>
        <begin position="1"/>
        <end position="41"/>
    </location>
</feature>